<dbReference type="GO" id="GO:0000166">
    <property type="term" value="F:nucleotide binding"/>
    <property type="evidence" value="ECO:0007669"/>
    <property type="project" value="UniProtKB-KW"/>
</dbReference>
<comment type="subcellular location">
    <subcellularLocation>
        <location evidence="2">Nucleus</location>
    </subcellularLocation>
</comment>
<dbReference type="GO" id="GO:0003723">
    <property type="term" value="F:RNA binding"/>
    <property type="evidence" value="ECO:0007669"/>
    <property type="project" value="UniProtKB-KW"/>
</dbReference>
<keyword evidence="5" id="KW-1185">Reference proteome</keyword>
<dbReference type="PANTHER" id="PTHR12395:SF9">
    <property type="entry name" value="DECAPPING AND EXORIBONUCLEASE PROTEIN"/>
    <property type="match status" value="1"/>
</dbReference>
<dbReference type="EC" id="3.6.1.-" evidence="2"/>
<proteinExistence type="inferred from homology"/>
<dbReference type="PANTHER" id="PTHR12395">
    <property type="entry name" value="DOM-3 RELATED"/>
    <property type="match status" value="1"/>
</dbReference>
<dbReference type="GO" id="GO:0004518">
    <property type="term" value="F:nuclease activity"/>
    <property type="evidence" value="ECO:0007669"/>
    <property type="project" value="UniProtKB-KW"/>
</dbReference>
<dbReference type="GO" id="GO:0046872">
    <property type="term" value="F:metal ion binding"/>
    <property type="evidence" value="ECO:0007669"/>
    <property type="project" value="UniProtKB-KW"/>
</dbReference>
<dbReference type="GO" id="GO:0034353">
    <property type="term" value="F:mRNA 5'-diphosphatase activity"/>
    <property type="evidence" value="ECO:0007669"/>
    <property type="project" value="TreeGrafter"/>
</dbReference>
<evidence type="ECO:0000313" key="5">
    <source>
        <dbReference type="Proteomes" id="UP001432027"/>
    </source>
</evidence>
<keyword evidence="2" id="KW-0540">Nuclease</keyword>
<evidence type="ECO:0000313" key="4">
    <source>
        <dbReference type="EMBL" id="GMS78346.1"/>
    </source>
</evidence>
<keyword evidence="2" id="KW-0479">Metal-binding</keyword>
<feature type="non-terminal residue" evidence="4">
    <location>
        <position position="1"/>
    </location>
</feature>
<keyword evidence="2" id="KW-0694">RNA-binding</keyword>
<dbReference type="GO" id="GO:0005634">
    <property type="term" value="C:nucleus"/>
    <property type="evidence" value="ECO:0007669"/>
    <property type="project" value="UniProtKB-SubCell"/>
</dbReference>
<keyword evidence="2" id="KW-0539">Nucleus</keyword>
<comment type="cofactor">
    <cofactor evidence="2">
        <name>a divalent metal cation</name>
        <dbReference type="ChEBI" id="CHEBI:60240"/>
    </cofactor>
</comment>
<organism evidence="4 5">
    <name type="scientific">Pristionchus entomophagus</name>
    <dbReference type="NCBI Taxonomy" id="358040"/>
    <lineage>
        <taxon>Eukaryota</taxon>
        <taxon>Metazoa</taxon>
        <taxon>Ecdysozoa</taxon>
        <taxon>Nematoda</taxon>
        <taxon>Chromadorea</taxon>
        <taxon>Rhabditida</taxon>
        <taxon>Rhabditina</taxon>
        <taxon>Diplogasteromorpha</taxon>
        <taxon>Diplogasteroidea</taxon>
        <taxon>Neodiplogasteridae</taxon>
        <taxon>Pristionchus</taxon>
    </lineage>
</organism>
<sequence length="156" mass="18178">DVVDSRETYDGVFQSDLILPDLSRIKLTYSAEIKAVDHCEYYAIINLLMRCLPFKQMNRCAWIWWMQCHFVGINRIFLGLKEGGGVVNDVRVIERTFLKAQSARKCDVAMTFLATVLKEIKERCKNTACIRYCPMKKKIYFEAATKDTDFLLQQFV</sequence>
<dbReference type="InterPro" id="IPR039039">
    <property type="entry name" value="RAI1-like_fam"/>
</dbReference>
<keyword evidence="2" id="KW-0378">Hydrolase</keyword>
<comment type="function">
    <text evidence="2">Decapping enzyme for NAD-capped RNAs: specifically hydrolyzes the nicotinamide adenine dinucleotide (NAD) cap from a subset of RNAs by removing the entire NAD moiety from the 5'-end of an NAD-capped RNA.</text>
</comment>
<keyword evidence="2" id="KW-0547">Nucleotide-binding</keyword>
<name>A0AAV5S6E2_9BILA</name>
<feature type="non-terminal residue" evidence="4">
    <location>
        <position position="156"/>
    </location>
</feature>
<gene>
    <name evidence="4" type="ORF">PENTCL1PPCAC_521</name>
</gene>
<dbReference type="Proteomes" id="UP001432027">
    <property type="component" value="Unassembled WGS sequence"/>
</dbReference>
<reference evidence="4" key="1">
    <citation type="submission" date="2023-10" db="EMBL/GenBank/DDBJ databases">
        <title>Genome assembly of Pristionchus species.</title>
        <authorList>
            <person name="Yoshida K."/>
            <person name="Sommer R.J."/>
        </authorList>
    </citation>
    <scope>NUCLEOTIDE SEQUENCE</scope>
    <source>
        <strain evidence="4">RS0144</strain>
    </source>
</reference>
<protein>
    <recommendedName>
        <fullName evidence="2">Decapping nuclease</fullName>
        <ecNumber evidence="2">3.6.1.-</ecNumber>
    </recommendedName>
</protein>
<dbReference type="EMBL" id="BTSX01000001">
    <property type="protein sequence ID" value="GMS78346.1"/>
    <property type="molecule type" value="Genomic_DNA"/>
</dbReference>
<comment type="similarity">
    <text evidence="1 2">Belongs to the DXO/Dom3Z family.</text>
</comment>
<dbReference type="InterPro" id="IPR013961">
    <property type="entry name" value="RAI1"/>
</dbReference>
<dbReference type="AlphaFoldDB" id="A0AAV5S6E2"/>
<dbReference type="GO" id="GO:0000956">
    <property type="term" value="P:nuclear-transcribed mRNA catabolic process"/>
    <property type="evidence" value="ECO:0007669"/>
    <property type="project" value="TreeGrafter"/>
</dbReference>
<dbReference type="Pfam" id="PF08652">
    <property type="entry name" value="RAI1"/>
    <property type="match status" value="1"/>
</dbReference>
<evidence type="ECO:0000256" key="2">
    <source>
        <dbReference type="RuleBase" id="RU367113"/>
    </source>
</evidence>
<evidence type="ECO:0000259" key="3">
    <source>
        <dbReference type="Pfam" id="PF08652"/>
    </source>
</evidence>
<dbReference type="GO" id="GO:0110155">
    <property type="term" value="P:NAD-cap decapping"/>
    <property type="evidence" value="ECO:0007669"/>
    <property type="project" value="TreeGrafter"/>
</dbReference>
<feature type="domain" description="RAI1-like" evidence="3">
    <location>
        <begin position="3"/>
        <end position="130"/>
    </location>
</feature>
<evidence type="ECO:0000256" key="1">
    <source>
        <dbReference type="ARBA" id="ARBA00006562"/>
    </source>
</evidence>
<dbReference type="GO" id="GO:0005829">
    <property type="term" value="C:cytosol"/>
    <property type="evidence" value="ECO:0007669"/>
    <property type="project" value="TreeGrafter"/>
</dbReference>
<accession>A0AAV5S6E2</accession>
<comment type="caution">
    <text evidence="4">The sequence shown here is derived from an EMBL/GenBank/DDBJ whole genome shotgun (WGS) entry which is preliminary data.</text>
</comment>